<sequence>MATRSQTPRAFPFLVKVTQISYRHDPTAPRLTNDGYWQPPKRKDNFGVHYSTGWWVWDPYHQGEAPYARLRTPSDAELSSREVHRTGTMFWAPDRQAYSYRPENCLEMDLNRSDSPYRRLGFNIYGNSNLVLVAYHGKDFQLPYRAPPRMLNTLFPPVYASRSTANRECTIAGDLAIIIGLIVLSTANTKENMLKAIDTTFRRHLNSTQYAVNQDLRPVRGVLERGIIVEICSFDGGVSGRVLKDWENGIYGEMLS</sequence>
<protein>
    <submittedName>
        <fullName evidence="1">Uncharacterized protein</fullName>
    </submittedName>
</protein>
<dbReference type="RefSeq" id="XP_016224245.1">
    <property type="nucleotide sequence ID" value="XM_016368457.1"/>
</dbReference>
<dbReference type="AlphaFoldDB" id="A0A0D1XWS1"/>
<name>A0A0D1XWS1_EXOME</name>
<organism evidence="1 2">
    <name type="scientific">Exophiala mesophila</name>
    <name type="common">Black yeast-like fungus</name>
    <dbReference type="NCBI Taxonomy" id="212818"/>
    <lineage>
        <taxon>Eukaryota</taxon>
        <taxon>Fungi</taxon>
        <taxon>Dikarya</taxon>
        <taxon>Ascomycota</taxon>
        <taxon>Pezizomycotina</taxon>
        <taxon>Eurotiomycetes</taxon>
        <taxon>Chaetothyriomycetidae</taxon>
        <taxon>Chaetothyriales</taxon>
        <taxon>Herpotrichiellaceae</taxon>
        <taxon>Exophiala</taxon>
    </lineage>
</organism>
<dbReference type="STRING" id="212818.A0A0D1XWS1"/>
<dbReference type="HOGENOM" id="CLU_1115771_0_0_1"/>
<dbReference type="VEuPathDB" id="FungiDB:PV10_03944"/>
<dbReference type="Proteomes" id="UP000054302">
    <property type="component" value="Unassembled WGS sequence"/>
</dbReference>
<gene>
    <name evidence="1" type="ORF">PV10_03944</name>
</gene>
<evidence type="ECO:0000313" key="1">
    <source>
        <dbReference type="EMBL" id="KIV92671.1"/>
    </source>
</evidence>
<accession>A0A0D1XWS1</accession>
<reference evidence="1 2" key="1">
    <citation type="submission" date="2015-01" db="EMBL/GenBank/DDBJ databases">
        <title>The Genome Sequence of Exophiala mesophila CBS40295.</title>
        <authorList>
            <consortium name="The Broad Institute Genomics Platform"/>
            <person name="Cuomo C."/>
            <person name="de Hoog S."/>
            <person name="Gorbushina A."/>
            <person name="Stielow B."/>
            <person name="Teixiera M."/>
            <person name="Abouelleil A."/>
            <person name="Chapman S.B."/>
            <person name="Priest M."/>
            <person name="Young S.K."/>
            <person name="Wortman J."/>
            <person name="Nusbaum C."/>
            <person name="Birren B."/>
        </authorList>
    </citation>
    <scope>NUCLEOTIDE SEQUENCE [LARGE SCALE GENOMIC DNA]</scope>
    <source>
        <strain evidence="1 2">CBS 40295</strain>
    </source>
</reference>
<dbReference type="EMBL" id="KN847522">
    <property type="protein sequence ID" value="KIV92671.1"/>
    <property type="molecule type" value="Genomic_DNA"/>
</dbReference>
<proteinExistence type="predicted"/>
<dbReference type="OrthoDB" id="5243686at2759"/>
<evidence type="ECO:0000313" key="2">
    <source>
        <dbReference type="Proteomes" id="UP000054302"/>
    </source>
</evidence>
<keyword evidence="2" id="KW-1185">Reference proteome</keyword>
<dbReference type="GeneID" id="27321789"/>